<dbReference type="GO" id="GO:0009055">
    <property type="term" value="F:electron transfer activity"/>
    <property type="evidence" value="ECO:0007669"/>
    <property type="project" value="UniProtKB-UniRule"/>
</dbReference>
<keyword evidence="10 11" id="KW-0411">Iron-sulfur</keyword>
<feature type="binding site" evidence="11 12">
    <location>
        <begin position="54"/>
        <end position="57"/>
    </location>
    <ligand>
        <name>FAD</name>
        <dbReference type="ChEBI" id="CHEBI:57692"/>
    </ligand>
</feature>
<comment type="function">
    <text evidence="11">Responsible for channeling the electrons from the oxidation of dihydroorotate from the FMN redox center in the PyrD type B subunit to the ultimate electron acceptor NAD(+).</text>
</comment>
<dbReference type="Proteomes" id="UP000461768">
    <property type="component" value="Unassembled WGS sequence"/>
</dbReference>
<dbReference type="GO" id="GO:0044205">
    <property type="term" value="P:'de novo' UMP biosynthetic process"/>
    <property type="evidence" value="ECO:0007669"/>
    <property type="project" value="UniProtKB-UniRule"/>
</dbReference>
<evidence type="ECO:0000256" key="12">
    <source>
        <dbReference type="PIRSR" id="PIRSR006816-1"/>
    </source>
</evidence>
<dbReference type="Gene3D" id="2.40.30.10">
    <property type="entry name" value="Translation factors"/>
    <property type="match status" value="1"/>
</dbReference>
<dbReference type="RefSeq" id="WP_151140771.1">
    <property type="nucleotide sequence ID" value="NZ_WAGX01000002.1"/>
</dbReference>
<dbReference type="SUPFAM" id="SSF52343">
    <property type="entry name" value="Ferredoxin reductase-like, C-terminal NADP-linked domain"/>
    <property type="match status" value="1"/>
</dbReference>
<sequence length="256" mass="28173">MSEKFQETALILSQDTLATGVYSMWIKTKKIAKAAKPGQFISVYCKDGSRLLPRPISICEIDKERNALRIVYRVLGKGTEEFATYQVGDEIRILGPLGNGFPITDKNAIIIGGGIGIPPMVELAKALKGEKYIVSGYRDEIFLQDDLKKYGELFIATEDGSIGTKGTVIDVIKENKLKASVIYACGPTPMLKAVKAYAMEHDIEAWLSLEEKMACGIGACLACVCKSKEKDEHTNVHNKRVCKEGPVFLATEVEFE</sequence>
<reference evidence="15 16" key="2">
    <citation type="submission" date="2020-02" db="EMBL/GenBank/DDBJ databases">
        <title>Candidatus Galacturonibacter soehngenii shows hetero-acetogenic catabolism of galacturonic acid but lacks a canonical carbon monoxide dehydrogenase/acetyl-CoA synthase complex.</title>
        <authorList>
            <person name="Diender M."/>
            <person name="Stouten G.R."/>
            <person name="Petersen J.F."/>
            <person name="Nielsen P.H."/>
            <person name="Dueholm M.S."/>
            <person name="Pronk J.T."/>
            <person name="Van Loosdrecht M.C.M."/>
        </authorList>
    </citation>
    <scope>NUCLEOTIDE SEQUENCE [LARGE SCALE GENOMIC DNA]</scope>
    <source>
        <strain evidence="15">GalUA</strain>
    </source>
</reference>
<reference evidence="15 16" key="1">
    <citation type="submission" date="2019-09" db="EMBL/GenBank/DDBJ databases">
        <authorList>
            <person name="Valk L.C."/>
        </authorList>
    </citation>
    <scope>NUCLEOTIDE SEQUENCE [LARGE SCALE GENOMIC DNA]</scope>
    <source>
        <strain evidence="15">GalUA</strain>
    </source>
</reference>
<feature type="binding site" evidence="11 12">
    <location>
        <begin position="78"/>
        <end position="79"/>
    </location>
    <ligand>
        <name>FAD</name>
        <dbReference type="ChEBI" id="CHEBI:57692"/>
    </ligand>
</feature>
<comment type="cofactor">
    <cofactor evidence="13">
        <name>[2Fe-2S] cluster</name>
        <dbReference type="ChEBI" id="CHEBI:190135"/>
    </cofactor>
    <text evidence="13">Binds 1 [2Fe-2S] cluster per subunit.</text>
</comment>
<dbReference type="OrthoDB" id="9789468at2"/>
<dbReference type="InterPro" id="IPR017927">
    <property type="entry name" value="FAD-bd_FR_type"/>
</dbReference>
<keyword evidence="6 11" id="KW-0274">FAD</keyword>
<gene>
    <name evidence="11" type="primary">pyrK</name>
    <name evidence="15" type="ORF">F7O84_00560</name>
</gene>
<dbReference type="InterPro" id="IPR019480">
    <property type="entry name" value="Dihydroorotate_DH_Fe-S-bd"/>
</dbReference>
<evidence type="ECO:0000256" key="7">
    <source>
        <dbReference type="ARBA" id="ARBA00022975"/>
    </source>
</evidence>
<comment type="similarity">
    <text evidence="1 11">Belongs to the PyrK family.</text>
</comment>
<evidence type="ECO:0000256" key="13">
    <source>
        <dbReference type="PIRSR" id="PIRSR006816-2"/>
    </source>
</evidence>
<keyword evidence="4 11" id="KW-0001">2Fe-2S</keyword>
<comment type="caution">
    <text evidence="15">The sequence shown here is derived from an EMBL/GenBank/DDBJ whole genome shotgun (WGS) entry which is preliminary data.</text>
</comment>
<comment type="pathway">
    <text evidence="11">Pyrimidine metabolism; UMP biosynthesis via de novo pathway; orotate from (S)-dihydroorotate (NAD(+) route): step 1/1.</text>
</comment>
<keyword evidence="7 11" id="KW-0665">Pyrimidine biosynthesis</keyword>
<dbReference type="InterPro" id="IPR039261">
    <property type="entry name" value="FNR_nucleotide-bd"/>
</dbReference>
<evidence type="ECO:0000256" key="6">
    <source>
        <dbReference type="ARBA" id="ARBA00022827"/>
    </source>
</evidence>
<evidence type="ECO:0000259" key="14">
    <source>
        <dbReference type="PROSITE" id="PS51384"/>
    </source>
</evidence>
<proteinExistence type="inferred from homology"/>
<evidence type="ECO:0000313" key="16">
    <source>
        <dbReference type="Proteomes" id="UP000461768"/>
    </source>
</evidence>
<evidence type="ECO:0000256" key="2">
    <source>
        <dbReference type="ARBA" id="ARBA00022448"/>
    </source>
</evidence>
<evidence type="ECO:0000256" key="10">
    <source>
        <dbReference type="ARBA" id="ARBA00023014"/>
    </source>
</evidence>
<feature type="binding site" evidence="11 12">
    <location>
        <begin position="71"/>
        <end position="73"/>
    </location>
    <ligand>
        <name>FAD</name>
        <dbReference type="ChEBI" id="CHEBI:57692"/>
    </ligand>
</feature>
<dbReference type="GO" id="GO:0051537">
    <property type="term" value="F:2 iron, 2 sulfur cluster binding"/>
    <property type="evidence" value="ECO:0007669"/>
    <property type="project" value="UniProtKB-KW"/>
</dbReference>
<dbReference type="InterPro" id="IPR023455">
    <property type="entry name" value="Dihydroorotate_DHASE_ETsu"/>
</dbReference>
<dbReference type="AlphaFoldDB" id="A0A7V7UI96"/>
<dbReference type="InterPro" id="IPR050353">
    <property type="entry name" value="PyrK_electron_transfer"/>
</dbReference>
<dbReference type="EMBL" id="WAGX01000002">
    <property type="protein sequence ID" value="KAB1441053.1"/>
    <property type="molecule type" value="Genomic_DNA"/>
</dbReference>
<keyword evidence="5 11" id="KW-0479">Metal-binding</keyword>
<evidence type="ECO:0000256" key="8">
    <source>
        <dbReference type="ARBA" id="ARBA00022982"/>
    </source>
</evidence>
<dbReference type="CDD" id="cd06218">
    <property type="entry name" value="DHOD_e_trans"/>
    <property type="match status" value="1"/>
</dbReference>
<feature type="binding site" evidence="11 13">
    <location>
        <position position="215"/>
    </location>
    <ligand>
        <name>[2Fe-2S] cluster</name>
        <dbReference type="ChEBI" id="CHEBI:190135"/>
    </ligand>
</feature>
<name>A0A7V7UI96_9FIRM</name>
<feature type="domain" description="FAD-binding FR-type" evidence="14">
    <location>
        <begin position="4"/>
        <end position="103"/>
    </location>
</feature>
<evidence type="ECO:0000256" key="4">
    <source>
        <dbReference type="ARBA" id="ARBA00022714"/>
    </source>
</evidence>
<keyword evidence="2 11" id="KW-0813">Transport</keyword>
<dbReference type="InterPro" id="IPR037117">
    <property type="entry name" value="Dihydroorotate_DH_ele_sf"/>
</dbReference>
<dbReference type="GO" id="GO:0046872">
    <property type="term" value="F:metal ion binding"/>
    <property type="evidence" value="ECO:0007669"/>
    <property type="project" value="UniProtKB-KW"/>
</dbReference>
<comment type="cofactor">
    <cofactor evidence="11 12">
        <name>FAD</name>
        <dbReference type="ChEBI" id="CHEBI:57692"/>
    </cofactor>
    <text evidence="11 12">Binds 1 FAD per subunit.</text>
</comment>
<keyword evidence="8 11" id="KW-0249">Electron transport</keyword>
<feature type="binding site" evidence="11 13">
    <location>
        <position position="223"/>
    </location>
    <ligand>
        <name>[2Fe-2S] cluster</name>
        <dbReference type="ChEBI" id="CHEBI:190135"/>
    </ligand>
</feature>
<evidence type="ECO:0000313" key="15">
    <source>
        <dbReference type="EMBL" id="KAB1441053.1"/>
    </source>
</evidence>
<keyword evidence="9 11" id="KW-0408">Iron</keyword>
<dbReference type="Pfam" id="PF10418">
    <property type="entry name" value="DHODB_Fe-S_bind"/>
    <property type="match status" value="1"/>
</dbReference>
<comment type="cofactor">
    <cofactor evidence="11">
        <name>[2Fe-2S] cluster</name>
        <dbReference type="ChEBI" id="CHEBI:190135"/>
    </cofactor>
    <text evidence="11">Binds 1 [2Fe-2S] cluster per subunit.</text>
</comment>
<dbReference type="GO" id="GO:0016491">
    <property type="term" value="F:oxidoreductase activity"/>
    <property type="evidence" value="ECO:0007669"/>
    <property type="project" value="InterPro"/>
</dbReference>
<dbReference type="UniPathway" id="UPA00070">
    <property type="reaction ID" value="UER00945"/>
</dbReference>
<dbReference type="PROSITE" id="PS51384">
    <property type="entry name" value="FAD_FR"/>
    <property type="match status" value="1"/>
</dbReference>
<evidence type="ECO:0000256" key="3">
    <source>
        <dbReference type="ARBA" id="ARBA00022630"/>
    </source>
</evidence>
<feature type="binding site" evidence="11 13">
    <location>
        <position position="220"/>
    </location>
    <ligand>
        <name>[2Fe-2S] cluster</name>
        <dbReference type="ChEBI" id="CHEBI:190135"/>
    </ligand>
</feature>
<protein>
    <recommendedName>
        <fullName evidence="11">Dihydroorotate dehydrogenase B (NAD(+)), electron transfer subunit</fullName>
    </recommendedName>
    <alternativeName>
        <fullName evidence="11">Dihydroorotate oxidase B, electron transfer subunit</fullName>
    </alternativeName>
</protein>
<dbReference type="GO" id="GO:0050660">
    <property type="term" value="F:flavin adenine dinucleotide binding"/>
    <property type="evidence" value="ECO:0007669"/>
    <property type="project" value="InterPro"/>
</dbReference>
<dbReference type="Gene3D" id="2.10.240.10">
    <property type="entry name" value="Dihydroorotate dehydrogenase, electron transfer subunit"/>
    <property type="match status" value="1"/>
</dbReference>
<evidence type="ECO:0000256" key="11">
    <source>
        <dbReference type="HAMAP-Rule" id="MF_01211"/>
    </source>
</evidence>
<evidence type="ECO:0000256" key="1">
    <source>
        <dbReference type="ARBA" id="ARBA00006422"/>
    </source>
</evidence>
<comment type="subunit">
    <text evidence="11">Heterotetramer of 2 PyrK and 2 PyrD type B subunits.</text>
</comment>
<keyword evidence="3 11" id="KW-0285">Flavoprotein</keyword>
<evidence type="ECO:0000256" key="9">
    <source>
        <dbReference type="ARBA" id="ARBA00023004"/>
    </source>
</evidence>
<dbReference type="InterPro" id="IPR017938">
    <property type="entry name" value="Riboflavin_synthase-like_b-brl"/>
</dbReference>
<feature type="binding site" evidence="11 13">
    <location>
        <position position="242"/>
    </location>
    <ligand>
        <name>[2Fe-2S] cluster</name>
        <dbReference type="ChEBI" id="CHEBI:190135"/>
    </ligand>
</feature>
<organism evidence="15 16">
    <name type="scientific">Candidatus Galacturonatibacter soehngenii</name>
    <dbReference type="NCBI Taxonomy" id="2307010"/>
    <lineage>
        <taxon>Bacteria</taxon>
        <taxon>Bacillati</taxon>
        <taxon>Bacillota</taxon>
        <taxon>Clostridia</taxon>
        <taxon>Lachnospirales</taxon>
        <taxon>Lachnospiraceae</taxon>
        <taxon>Candidatus Galacturonatibacter</taxon>
    </lineage>
</organism>
<dbReference type="Gene3D" id="3.40.50.80">
    <property type="entry name" value="Nucleotide-binding domain of ferredoxin-NADP reductase (FNR) module"/>
    <property type="match status" value="1"/>
</dbReference>
<accession>A0A7V7UI96</accession>
<dbReference type="InterPro" id="IPR012165">
    <property type="entry name" value="Cyt_c3_hydrogenase_gsu"/>
</dbReference>
<keyword evidence="16" id="KW-1185">Reference proteome</keyword>
<dbReference type="PIRSF" id="PIRSF006816">
    <property type="entry name" value="Cyc3_hyd_g"/>
    <property type="match status" value="1"/>
</dbReference>
<dbReference type="SUPFAM" id="SSF63380">
    <property type="entry name" value="Riboflavin synthase domain-like"/>
    <property type="match status" value="1"/>
</dbReference>
<dbReference type="PANTHER" id="PTHR43513">
    <property type="entry name" value="DIHYDROOROTATE DEHYDROGENASE B (NAD(+)), ELECTRON TRANSFER SUBUNIT"/>
    <property type="match status" value="1"/>
</dbReference>
<dbReference type="PANTHER" id="PTHR43513:SF3">
    <property type="entry name" value="DIHYDROOROTATE DEHYDROGENASE B (NAD(+)), ELECTRON TRANSFER SUBUNIT-RELATED"/>
    <property type="match status" value="1"/>
</dbReference>
<dbReference type="HAMAP" id="MF_01211">
    <property type="entry name" value="DHODB_Fe_S_bind"/>
    <property type="match status" value="1"/>
</dbReference>
<evidence type="ECO:0000256" key="5">
    <source>
        <dbReference type="ARBA" id="ARBA00022723"/>
    </source>
</evidence>